<name>A0ABS1QL23_9FLAO</name>
<dbReference type="InterPro" id="IPR002781">
    <property type="entry name" value="TM_pro_TauE-like"/>
</dbReference>
<feature type="transmembrane region" description="Helical" evidence="8">
    <location>
        <begin position="55"/>
        <end position="74"/>
    </location>
</feature>
<feature type="transmembrane region" description="Helical" evidence="8">
    <location>
        <begin position="226"/>
        <end position="244"/>
    </location>
</feature>
<dbReference type="PANTHER" id="PTHR30269:SF0">
    <property type="entry name" value="MEMBRANE TRANSPORTER PROTEIN YFCA-RELATED"/>
    <property type="match status" value="1"/>
</dbReference>
<feature type="transmembrane region" description="Helical" evidence="8">
    <location>
        <begin position="21"/>
        <end position="43"/>
    </location>
</feature>
<dbReference type="InterPro" id="IPR052017">
    <property type="entry name" value="TSUP"/>
</dbReference>
<dbReference type="Pfam" id="PF01925">
    <property type="entry name" value="TauE"/>
    <property type="match status" value="1"/>
</dbReference>
<protein>
    <recommendedName>
        <fullName evidence="8">Probable membrane transporter protein</fullName>
    </recommendedName>
</protein>
<feature type="transmembrane region" description="Helical" evidence="8">
    <location>
        <begin position="185"/>
        <end position="205"/>
    </location>
</feature>
<evidence type="ECO:0000256" key="5">
    <source>
        <dbReference type="ARBA" id="ARBA00022692"/>
    </source>
</evidence>
<keyword evidence="6 8" id="KW-1133">Transmembrane helix</keyword>
<dbReference type="Proteomes" id="UP000661696">
    <property type="component" value="Unassembled WGS sequence"/>
</dbReference>
<comment type="caution">
    <text evidence="9">The sequence shown here is derived from an EMBL/GenBank/DDBJ whole genome shotgun (WGS) entry which is preliminary data.</text>
</comment>
<evidence type="ECO:0000256" key="3">
    <source>
        <dbReference type="ARBA" id="ARBA00022448"/>
    </source>
</evidence>
<feature type="transmembrane region" description="Helical" evidence="8">
    <location>
        <begin position="162"/>
        <end position="179"/>
    </location>
</feature>
<evidence type="ECO:0000256" key="4">
    <source>
        <dbReference type="ARBA" id="ARBA00022475"/>
    </source>
</evidence>
<evidence type="ECO:0000313" key="9">
    <source>
        <dbReference type="EMBL" id="MBL1223320.1"/>
    </source>
</evidence>
<feature type="transmembrane region" description="Helical" evidence="8">
    <location>
        <begin position="125"/>
        <end position="142"/>
    </location>
</feature>
<keyword evidence="5 8" id="KW-0812">Transmembrane</keyword>
<accession>A0ABS1QL23</accession>
<comment type="similarity">
    <text evidence="2 8">Belongs to the 4-toluene sulfonate uptake permease (TSUP) (TC 2.A.102) family.</text>
</comment>
<evidence type="ECO:0000256" key="6">
    <source>
        <dbReference type="ARBA" id="ARBA00022989"/>
    </source>
</evidence>
<evidence type="ECO:0000256" key="2">
    <source>
        <dbReference type="ARBA" id="ARBA00009142"/>
    </source>
</evidence>
<reference evidence="9 10" key="1">
    <citation type="submission" date="2020-12" db="EMBL/GenBank/DDBJ databases">
        <title>Chryseobacterium endoalhailicus sp. nov., isolated from seed of leguminous plant.</title>
        <authorList>
            <person name="Zhang X."/>
        </authorList>
    </citation>
    <scope>NUCLEOTIDE SEQUENCE [LARGE SCALE GENOMIC DNA]</scope>
    <source>
        <strain evidence="9 10">L7</strain>
    </source>
</reference>
<dbReference type="EMBL" id="JAELVM010000004">
    <property type="protein sequence ID" value="MBL1223320.1"/>
    <property type="molecule type" value="Genomic_DNA"/>
</dbReference>
<feature type="transmembrane region" description="Helical" evidence="8">
    <location>
        <begin position="256"/>
        <end position="274"/>
    </location>
</feature>
<organism evidence="9 10">
    <name type="scientific">Chryseobacterium endalhagicum</name>
    <dbReference type="NCBI Taxonomy" id="2797638"/>
    <lineage>
        <taxon>Bacteria</taxon>
        <taxon>Pseudomonadati</taxon>
        <taxon>Bacteroidota</taxon>
        <taxon>Flavobacteriia</taxon>
        <taxon>Flavobacteriales</taxon>
        <taxon>Weeksellaceae</taxon>
        <taxon>Chryseobacterium group</taxon>
        <taxon>Chryseobacterium</taxon>
    </lineage>
</organism>
<dbReference type="PANTHER" id="PTHR30269">
    <property type="entry name" value="TRANSMEMBRANE PROTEIN YFCA"/>
    <property type="match status" value="1"/>
</dbReference>
<keyword evidence="3" id="KW-0813">Transport</keyword>
<feature type="transmembrane region" description="Helical" evidence="8">
    <location>
        <begin position="95"/>
        <end position="119"/>
    </location>
</feature>
<evidence type="ECO:0000256" key="8">
    <source>
        <dbReference type="RuleBase" id="RU363041"/>
    </source>
</evidence>
<keyword evidence="4 8" id="KW-1003">Cell membrane</keyword>
<keyword evidence="10" id="KW-1185">Reference proteome</keyword>
<comment type="subcellular location">
    <subcellularLocation>
        <location evidence="1 8">Cell membrane</location>
        <topology evidence="1 8">Multi-pass membrane protein</topology>
    </subcellularLocation>
</comment>
<gene>
    <name evidence="9" type="ORF">JET18_20940</name>
</gene>
<evidence type="ECO:0000313" key="10">
    <source>
        <dbReference type="Proteomes" id="UP000661696"/>
    </source>
</evidence>
<keyword evidence="7 8" id="KW-0472">Membrane</keyword>
<sequence length="281" mass="30888">MKYKPDIHSQTIYLSMDLYSFFAEYSLLFLISLSLIAFVSGFIDAVVGGGGLIQIPALLIAFPNLQVATIFGTNKIAALSGTTVAASQYTRKVRFNYSLLLVVSIFAFIASLLGAQVVSIIRTEILKPVILVILIVMMIYIYKKKQFGTVQTKNLTPLRQMILGSLIGSVVGFYDGIFGPGTGSFFILGFVFLLGFEFVMASAYAKVINCLTNISALTVFIRQGHYILGIGLMMAFFNVAGSFIGSRMALKKGNGFVRKIFLVVVSLMIARYGYDVFTEYF</sequence>
<evidence type="ECO:0000256" key="1">
    <source>
        <dbReference type="ARBA" id="ARBA00004651"/>
    </source>
</evidence>
<dbReference type="RefSeq" id="WP_202094476.1">
    <property type="nucleotide sequence ID" value="NZ_JAELVM010000004.1"/>
</dbReference>
<proteinExistence type="inferred from homology"/>
<evidence type="ECO:0000256" key="7">
    <source>
        <dbReference type="ARBA" id="ARBA00023136"/>
    </source>
</evidence>